<keyword evidence="1" id="KW-1133">Transmembrane helix</keyword>
<accession>A0A8H6FMN1</accession>
<organism evidence="2 3">
    <name type="scientific">Letharia columbiana</name>
    <dbReference type="NCBI Taxonomy" id="112416"/>
    <lineage>
        <taxon>Eukaryota</taxon>
        <taxon>Fungi</taxon>
        <taxon>Dikarya</taxon>
        <taxon>Ascomycota</taxon>
        <taxon>Pezizomycotina</taxon>
        <taxon>Lecanoromycetes</taxon>
        <taxon>OSLEUM clade</taxon>
        <taxon>Lecanoromycetidae</taxon>
        <taxon>Lecanorales</taxon>
        <taxon>Lecanorineae</taxon>
        <taxon>Parmeliaceae</taxon>
        <taxon>Letharia</taxon>
    </lineage>
</organism>
<gene>
    <name evidence="2" type="ORF">HO173_010479</name>
</gene>
<dbReference type="AlphaFoldDB" id="A0A8H6FMN1"/>
<evidence type="ECO:0008006" key="4">
    <source>
        <dbReference type="Google" id="ProtNLM"/>
    </source>
</evidence>
<dbReference type="EMBL" id="JACCJC010000058">
    <property type="protein sequence ID" value="KAF6231336.1"/>
    <property type="molecule type" value="Genomic_DNA"/>
</dbReference>
<dbReference type="GeneID" id="59292125"/>
<name>A0A8H6FMN1_9LECA</name>
<dbReference type="RefSeq" id="XP_037160769.1">
    <property type="nucleotide sequence ID" value="XM_037312364.1"/>
</dbReference>
<sequence length="135" mass="14284">MAFTFTSAGMAGFLGTGTSVASGTDTAQCGFWGCKKAPETSSSRLRVRDVLATEQTTDSANTVPIGAIAVLGFFVGISIILIIAKVIKGRRDPKRKKAMVADQQWLSDTGKDDLSPDHRARHEAGYFGGEGCSHC</sequence>
<feature type="transmembrane region" description="Helical" evidence="1">
    <location>
        <begin position="65"/>
        <end position="87"/>
    </location>
</feature>
<dbReference type="Proteomes" id="UP000578531">
    <property type="component" value="Unassembled WGS sequence"/>
</dbReference>
<protein>
    <recommendedName>
        <fullName evidence="4">Transmembrane protein</fullName>
    </recommendedName>
</protein>
<evidence type="ECO:0000313" key="3">
    <source>
        <dbReference type="Proteomes" id="UP000578531"/>
    </source>
</evidence>
<comment type="caution">
    <text evidence="2">The sequence shown here is derived from an EMBL/GenBank/DDBJ whole genome shotgun (WGS) entry which is preliminary data.</text>
</comment>
<reference evidence="2 3" key="1">
    <citation type="journal article" date="2020" name="Genomics">
        <title>Complete, high-quality genomes from long-read metagenomic sequencing of two wolf lichen thalli reveals enigmatic genome architecture.</title>
        <authorList>
            <person name="McKenzie S.K."/>
            <person name="Walston R.F."/>
            <person name="Allen J.L."/>
        </authorList>
    </citation>
    <scope>NUCLEOTIDE SEQUENCE [LARGE SCALE GENOMIC DNA]</scope>
    <source>
        <strain evidence="2">WasteWater2</strain>
    </source>
</reference>
<keyword evidence="1" id="KW-0812">Transmembrane</keyword>
<keyword evidence="1" id="KW-0472">Membrane</keyword>
<evidence type="ECO:0000313" key="2">
    <source>
        <dbReference type="EMBL" id="KAF6231336.1"/>
    </source>
</evidence>
<keyword evidence="3" id="KW-1185">Reference proteome</keyword>
<evidence type="ECO:0000256" key="1">
    <source>
        <dbReference type="SAM" id="Phobius"/>
    </source>
</evidence>
<proteinExistence type="predicted"/>